<dbReference type="PROSITE" id="PS00704">
    <property type="entry name" value="PROK_CO2_ANHYDRASE_1"/>
    <property type="match status" value="1"/>
</dbReference>
<evidence type="ECO:0000256" key="6">
    <source>
        <dbReference type="PIRSR" id="PIRSR601765-1"/>
    </source>
</evidence>
<dbReference type="AlphaFoldDB" id="A0A380W7E9"/>
<proteinExistence type="inferred from homology"/>
<evidence type="ECO:0000256" key="1">
    <source>
        <dbReference type="ARBA" id="ARBA00006217"/>
    </source>
</evidence>
<dbReference type="InterPro" id="IPR006311">
    <property type="entry name" value="TAT_signal"/>
</dbReference>
<organism evidence="7 8">
    <name type="scientific">Afipia felis</name>
    <name type="common">Cat scratch disease bacillus</name>
    <dbReference type="NCBI Taxonomy" id="1035"/>
    <lineage>
        <taxon>Bacteria</taxon>
        <taxon>Pseudomonadati</taxon>
        <taxon>Pseudomonadota</taxon>
        <taxon>Alphaproteobacteria</taxon>
        <taxon>Hyphomicrobiales</taxon>
        <taxon>Nitrobacteraceae</taxon>
        <taxon>Afipia</taxon>
    </lineage>
</organism>
<dbReference type="SMART" id="SM00947">
    <property type="entry name" value="Pro_CA"/>
    <property type="match status" value="1"/>
</dbReference>
<comment type="similarity">
    <text evidence="1">Belongs to the beta-class carbonic anhydrase family.</text>
</comment>
<dbReference type="EMBL" id="UIGB01000001">
    <property type="protein sequence ID" value="SUU84085.1"/>
    <property type="molecule type" value="Genomic_DNA"/>
</dbReference>
<dbReference type="InterPro" id="IPR015892">
    <property type="entry name" value="Carbonic_anhydrase_CS"/>
</dbReference>
<dbReference type="GO" id="GO:0004089">
    <property type="term" value="F:carbonate dehydratase activity"/>
    <property type="evidence" value="ECO:0007669"/>
    <property type="project" value="UniProtKB-EC"/>
</dbReference>
<dbReference type="InterPro" id="IPR036874">
    <property type="entry name" value="Carbonic_anhydrase_sf"/>
</dbReference>
<dbReference type="CDD" id="cd03378">
    <property type="entry name" value="beta_CA_cladeC"/>
    <property type="match status" value="1"/>
</dbReference>
<dbReference type="PANTHER" id="PTHR11002">
    <property type="entry name" value="CARBONIC ANHYDRASE"/>
    <property type="match status" value="1"/>
</dbReference>
<feature type="binding site" evidence="6">
    <location>
        <position position="143"/>
    </location>
    <ligand>
        <name>Zn(2+)</name>
        <dbReference type="ChEBI" id="CHEBI:29105"/>
    </ligand>
</feature>
<accession>A0A380W7E9</accession>
<evidence type="ECO:0000256" key="4">
    <source>
        <dbReference type="ARBA" id="ARBA00023239"/>
    </source>
</evidence>
<protein>
    <recommendedName>
        <fullName evidence="2">carbonic anhydrase</fullName>
        <ecNumber evidence="2">4.2.1.1</ecNumber>
    </recommendedName>
</protein>
<feature type="binding site" evidence="6">
    <location>
        <position position="89"/>
    </location>
    <ligand>
        <name>Zn(2+)</name>
        <dbReference type="ChEBI" id="CHEBI:29105"/>
    </ligand>
</feature>
<feature type="binding site" evidence="6">
    <location>
        <position position="140"/>
    </location>
    <ligand>
        <name>Zn(2+)</name>
        <dbReference type="ChEBI" id="CHEBI:29105"/>
    </ligand>
</feature>
<dbReference type="Gene3D" id="3.40.1050.10">
    <property type="entry name" value="Carbonic anhydrase"/>
    <property type="match status" value="1"/>
</dbReference>
<dbReference type="PANTHER" id="PTHR11002:SF79">
    <property type="entry name" value="CARBONIC ANHYDRASE 2"/>
    <property type="match status" value="1"/>
</dbReference>
<comment type="catalytic activity">
    <reaction evidence="5">
        <text>hydrogencarbonate + H(+) = CO2 + H2O</text>
        <dbReference type="Rhea" id="RHEA:10748"/>
        <dbReference type="ChEBI" id="CHEBI:15377"/>
        <dbReference type="ChEBI" id="CHEBI:15378"/>
        <dbReference type="ChEBI" id="CHEBI:16526"/>
        <dbReference type="ChEBI" id="CHEBI:17544"/>
        <dbReference type="EC" id="4.2.1.1"/>
    </reaction>
</comment>
<gene>
    <name evidence="7" type="primary">cynT_2</name>
    <name evidence="7" type="ORF">NCTC12722_01268</name>
</gene>
<evidence type="ECO:0000256" key="5">
    <source>
        <dbReference type="ARBA" id="ARBA00048348"/>
    </source>
</evidence>
<evidence type="ECO:0000313" key="8">
    <source>
        <dbReference type="Proteomes" id="UP000254343"/>
    </source>
</evidence>
<dbReference type="RefSeq" id="WP_002718865.1">
    <property type="nucleotide sequence ID" value="NZ_UFSI01000001.1"/>
</dbReference>
<dbReference type="GO" id="GO:0008270">
    <property type="term" value="F:zinc ion binding"/>
    <property type="evidence" value="ECO:0007669"/>
    <property type="project" value="InterPro"/>
</dbReference>
<dbReference type="Pfam" id="PF00484">
    <property type="entry name" value="Pro_CA"/>
    <property type="match status" value="1"/>
</dbReference>
<keyword evidence="3 6" id="KW-0862">Zinc</keyword>
<dbReference type="InterPro" id="IPR001765">
    <property type="entry name" value="Carbonic_anhydrase"/>
</dbReference>
<dbReference type="OrthoDB" id="9797527at2"/>
<comment type="cofactor">
    <cofactor evidence="6">
        <name>Zn(2+)</name>
        <dbReference type="ChEBI" id="CHEBI:29105"/>
    </cofactor>
    <text evidence="6">Binds 1 zinc ion per subunit.</text>
</comment>
<evidence type="ECO:0000313" key="7">
    <source>
        <dbReference type="EMBL" id="SUU84085.1"/>
    </source>
</evidence>
<keyword evidence="6" id="KW-0479">Metal-binding</keyword>
<sequence>MCRSCLASGISRRAFLQTGAAALATTPFINIAEAQPVRAADTPDAALKLLVDGNERYVANQPRERDFSSGRASRASGQAPFAAILGCADSRIAPELAFDQSPGDLFVVRVAGNFVTTEGLASLEFGAAVLGTKLIMVLGHSSCGAVNATVAALQKGNKLPGHIADLARAMKPGIEPVVKKPGDNLEQRAVVANVQYNVKRLQTATPILSDMVAKKKIRVVGGVYDLATGKVTLV</sequence>
<evidence type="ECO:0000256" key="2">
    <source>
        <dbReference type="ARBA" id="ARBA00012925"/>
    </source>
</evidence>
<name>A0A380W7E9_AFIFE</name>
<keyword evidence="4 7" id="KW-0456">Lyase</keyword>
<evidence type="ECO:0000256" key="3">
    <source>
        <dbReference type="ARBA" id="ARBA00022833"/>
    </source>
</evidence>
<dbReference type="SUPFAM" id="SSF53056">
    <property type="entry name" value="beta-carbonic anhydrase, cab"/>
    <property type="match status" value="1"/>
</dbReference>
<dbReference type="Proteomes" id="UP000254343">
    <property type="component" value="Unassembled WGS sequence"/>
</dbReference>
<feature type="binding site" evidence="6">
    <location>
        <position position="87"/>
    </location>
    <ligand>
        <name>Zn(2+)</name>
        <dbReference type="ChEBI" id="CHEBI:29105"/>
    </ligand>
</feature>
<dbReference type="PROSITE" id="PS51318">
    <property type="entry name" value="TAT"/>
    <property type="match status" value="1"/>
</dbReference>
<dbReference type="EC" id="4.2.1.1" evidence="2"/>
<dbReference type="GO" id="GO:0015976">
    <property type="term" value="P:carbon utilization"/>
    <property type="evidence" value="ECO:0007669"/>
    <property type="project" value="InterPro"/>
</dbReference>
<reference evidence="7 8" key="1">
    <citation type="submission" date="2018-06" db="EMBL/GenBank/DDBJ databases">
        <authorList>
            <consortium name="Pathogen Informatics"/>
            <person name="Doyle S."/>
        </authorList>
    </citation>
    <scope>NUCLEOTIDE SEQUENCE [LARGE SCALE GENOMIC DNA]</scope>
    <source>
        <strain evidence="7 8">NCTC12722</strain>
    </source>
</reference>